<sequence>MKMGNIRRRQALLYSKYQGNGWSFLVPLTAKSFVKKVFSR</sequence>
<organism evidence="1 2">
    <name type="scientific">Ligilactobacillus acidipiscis</name>
    <dbReference type="NCBI Taxonomy" id="89059"/>
    <lineage>
        <taxon>Bacteria</taxon>
        <taxon>Bacillati</taxon>
        <taxon>Bacillota</taxon>
        <taxon>Bacilli</taxon>
        <taxon>Lactobacillales</taxon>
        <taxon>Lactobacillaceae</taxon>
        <taxon>Ligilactobacillus</taxon>
    </lineage>
</organism>
<dbReference type="Proteomes" id="UP000190935">
    <property type="component" value="Chromosome I"/>
</dbReference>
<protein>
    <submittedName>
        <fullName evidence="1">Uncharacterized protein</fullName>
    </submittedName>
</protein>
<dbReference type="KEGG" id="laca:LAC1533_0954"/>
<gene>
    <name evidence="1" type="ORF">LAC1533_0954</name>
</gene>
<evidence type="ECO:0000313" key="1">
    <source>
        <dbReference type="EMBL" id="SFV40374.1"/>
    </source>
</evidence>
<evidence type="ECO:0000313" key="2">
    <source>
        <dbReference type="Proteomes" id="UP000190935"/>
    </source>
</evidence>
<reference evidence="2" key="1">
    <citation type="submission" date="2016-11" db="EMBL/GenBank/DDBJ databases">
        <authorList>
            <person name="Papadimitriou K."/>
        </authorList>
    </citation>
    <scope>NUCLEOTIDE SEQUENCE [LARGE SCALE GENOMIC DNA]</scope>
    <source>
        <strain evidence="2">ACA-DC 1533</strain>
    </source>
</reference>
<proteinExistence type="predicted"/>
<name>A0A1K1KN98_9LACO</name>
<dbReference type="AlphaFoldDB" id="A0A1K1KN98"/>
<accession>A0A1K1KN98</accession>
<dbReference type="EMBL" id="LT630287">
    <property type="protein sequence ID" value="SFV40374.1"/>
    <property type="molecule type" value="Genomic_DNA"/>
</dbReference>